<evidence type="ECO:0000313" key="5">
    <source>
        <dbReference type="Proteomes" id="UP000228380"/>
    </source>
</evidence>
<keyword evidence="2" id="KW-0804">Transcription</keyword>
<dbReference type="Proteomes" id="UP000228380">
    <property type="component" value="Chromosome 13"/>
</dbReference>
<dbReference type="PROSITE" id="PS50985">
    <property type="entry name" value="GRAS"/>
    <property type="match status" value="1"/>
</dbReference>
<comment type="similarity">
    <text evidence="3">Belongs to the GRAS family.</text>
</comment>
<feature type="signal peptide" evidence="4">
    <location>
        <begin position="1"/>
        <end position="16"/>
    </location>
</feature>
<dbReference type="PANTHER" id="PTHR31636">
    <property type="entry name" value="OSJNBA0084A10.13 PROTEIN-RELATED"/>
    <property type="match status" value="1"/>
</dbReference>
<keyword evidence="1" id="KW-0805">Transcription regulation</keyword>
<dbReference type="GeneID" id="103724039"/>
<evidence type="ECO:0000256" key="2">
    <source>
        <dbReference type="ARBA" id="ARBA00023163"/>
    </source>
</evidence>
<feature type="chain" id="PRO_5034924113" evidence="4">
    <location>
        <begin position="17"/>
        <end position="637"/>
    </location>
</feature>
<organism evidence="5 6">
    <name type="scientific">Phoenix dactylifera</name>
    <name type="common">Date palm</name>
    <dbReference type="NCBI Taxonomy" id="42345"/>
    <lineage>
        <taxon>Eukaryota</taxon>
        <taxon>Viridiplantae</taxon>
        <taxon>Streptophyta</taxon>
        <taxon>Embryophyta</taxon>
        <taxon>Tracheophyta</taxon>
        <taxon>Spermatophyta</taxon>
        <taxon>Magnoliopsida</taxon>
        <taxon>Liliopsida</taxon>
        <taxon>Arecaceae</taxon>
        <taxon>Coryphoideae</taxon>
        <taxon>Phoeniceae</taxon>
        <taxon>Phoenix</taxon>
    </lineage>
</organism>
<evidence type="ECO:0000313" key="6">
    <source>
        <dbReference type="RefSeq" id="XP_008813389.1"/>
    </source>
</evidence>
<evidence type="ECO:0000256" key="4">
    <source>
        <dbReference type="SAM" id="SignalP"/>
    </source>
</evidence>
<evidence type="ECO:0000256" key="1">
    <source>
        <dbReference type="ARBA" id="ARBA00023015"/>
    </source>
</evidence>
<protein>
    <submittedName>
        <fullName evidence="6">DELLA protein RGL1-like</fullName>
    </submittedName>
</protein>
<accession>A0A8B7D519</accession>
<dbReference type="InterPro" id="IPR005202">
    <property type="entry name" value="TF_GRAS"/>
</dbReference>
<dbReference type="RefSeq" id="XP_008813389.1">
    <property type="nucleotide sequence ID" value="XM_008815167.2"/>
</dbReference>
<name>A0A8B7D519_PHODC</name>
<proteinExistence type="inferred from homology"/>
<keyword evidence="5" id="KW-1185">Reference proteome</keyword>
<reference evidence="6" key="2">
    <citation type="submission" date="2025-08" db="UniProtKB">
        <authorList>
            <consortium name="RefSeq"/>
        </authorList>
    </citation>
    <scope>IDENTIFICATION</scope>
    <source>
        <tissue evidence="6">Young leaves</tissue>
    </source>
</reference>
<dbReference type="AlphaFoldDB" id="A0A8B7D519"/>
<gene>
    <name evidence="6" type="primary">LOC103724039</name>
</gene>
<keyword evidence="4" id="KW-0732">Signal</keyword>
<dbReference type="KEGG" id="pda:103724039"/>
<feature type="region of interest" description="SAW" evidence="3">
    <location>
        <begin position="559"/>
        <end position="635"/>
    </location>
</feature>
<evidence type="ECO:0000256" key="3">
    <source>
        <dbReference type="PROSITE-ProRule" id="PRU01191"/>
    </source>
</evidence>
<sequence>MLSWITSAFLSFPLVGFRSLVDLRHKCPSFWIVQLIKLLSQPMHVNLELPNLVKKLRTKQSFASEMFSSPFSAQCFDYDGAQQGYSPLHGFEEECIDDLWSGYNLYHHDSPSEKGTPLVSSEQQCFQDLAAMDDMQLDTISAAMQSLDKPLALETEVEQPLLPEICELLGSKEKASPVTISSLELLNNYRSSHGRLSGEKLNEPTDGVAYPTGGGDELSTEEVIKIAAAHFVQMSTHKESDPRHPADFSSLGLTNEEIKNVDLASLLLAAAEKVSNQQYDRASNLLQECRRLSSDTGNPVQRVVFYFADALQERINRETGGLSWTVPKDRGMTAHEVIKATRSAHPLHLALHKKVPYAQIKDFTSVQTILDNVVTIRKIHLIDLSIEHGLRWVIFLQALATRSTCPIDRLKISAVGSPEEAITATGNRLVSFAEALGLPLSFKAVIVSDIKDLSEDMFELEEGEAIGVHSAMVMSSMIVRPDRLENVMRVMHKLKPCIMTVADVEAELNSPSFINRFTEALFYCSAFFDYLASFMDRDDKTRIATEGSFLWQGIRSIIAAEGSERVVRHVGISVWRSFFARYGLVETEMNEWSHYQASLLGKQFANGHFCTLDKNGKALTLGWKGTPLLFLSAWKFQ</sequence>
<dbReference type="OrthoDB" id="770224at2759"/>
<comment type="caution">
    <text evidence="3">Lacks conserved residue(s) required for the propagation of feature annotation.</text>
</comment>
<feature type="region of interest" description="Leucine repeat II (LRII)" evidence="3">
    <location>
        <begin position="424"/>
        <end position="456"/>
    </location>
</feature>
<dbReference type="Pfam" id="PF03514">
    <property type="entry name" value="GRAS"/>
    <property type="match status" value="1"/>
</dbReference>
<reference evidence="5" key="1">
    <citation type="journal article" date="2019" name="Nat. Commun.">
        <title>Genome-wide association mapping of date palm fruit traits.</title>
        <authorList>
            <person name="Hazzouri K.M."/>
            <person name="Gros-Balthazard M."/>
            <person name="Flowers J.M."/>
            <person name="Copetti D."/>
            <person name="Lemansour A."/>
            <person name="Lebrun M."/>
            <person name="Masmoudi K."/>
            <person name="Ferrand S."/>
            <person name="Dhar M.I."/>
            <person name="Fresquez Z.A."/>
            <person name="Rosas U."/>
            <person name="Zhang J."/>
            <person name="Talag J."/>
            <person name="Lee S."/>
            <person name="Kudrna D."/>
            <person name="Powell R.F."/>
            <person name="Leitch I.J."/>
            <person name="Krueger R.R."/>
            <person name="Wing R.A."/>
            <person name="Amiri K.M.A."/>
            <person name="Purugganan M.D."/>
        </authorList>
    </citation>
    <scope>NUCLEOTIDE SEQUENCE [LARGE SCALE GENOMIC DNA]</scope>
    <source>
        <strain evidence="5">cv. Khalas</strain>
    </source>
</reference>